<proteinExistence type="inferred from homology"/>
<dbReference type="OrthoDB" id="5242916at2"/>
<evidence type="ECO:0000256" key="1">
    <source>
        <dbReference type="PROSITE-ProRule" id="PRU00285"/>
    </source>
</evidence>
<dbReference type="InterPro" id="IPR031107">
    <property type="entry name" value="Small_HSP"/>
</dbReference>
<evidence type="ECO:0000313" key="4">
    <source>
        <dbReference type="EMBL" id="OZG53764.1"/>
    </source>
</evidence>
<reference evidence="4 5" key="1">
    <citation type="journal article" date="2017" name="BMC Genomics">
        <title>Comparative genomic and phylogenomic analyses of the Bifidobacteriaceae family.</title>
        <authorList>
            <person name="Lugli G.A."/>
            <person name="Milani C."/>
            <person name="Turroni F."/>
            <person name="Duranti S."/>
            <person name="Mancabelli L."/>
            <person name="Mangifesta M."/>
            <person name="Ferrario C."/>
            <person name="Modesto M."/>
            <person name="Mattarelli P."/>
            <person name="Jiri K."/>
            <person name="van Sinderen D."/>
            <person name="Ventura M."/>
        </authorList>
    </citation>
    <scope>NUCLEOTIDE SEQUENCE [LARGE SCALE GENOMIC DNA]</scope>
    <source>
        <strain evidence="4 5">DSM 24744</strain>
    </source>
</reference>
<dbReference type="AlphaFoldDB" id="A0A261F3S6"/>
<dbReference type="CDD" id="cd06471">
    <property type="entry name" value="ACD_LpsHSP_like"/>
    <property type="match status" value="1"/>
</dbReference>
<dbReference type="Gene3D" id="2.60.40.790">
    <property type="match status" value="1"/>
</dbReference>
<dbReference type="RefSeq" id="WP_094690511.1">
    <property type="nucleotide sequence ID" value="NZ_JBQKGU010000015.1"/>
</dbReference>
<dbReference type="InterPro" id="IPR002068">
    <property type="entry name" value="A-crystallin/Hsp20_dom"/>
</dbReference>
<dbReference type="SUPFAM" id="SSF49764">
    <property type="entry name" value="HSP20-like chaperones"/>
    <property type="match status" value="1"/>
</dbReference>
<comment type="similarity">
    <text evidence="1 2">Belongs to the small heat shock protein (HSP20) family.</text>
</comment>
<evidence type="ECO:0000313" key="5">
    <source>
        <dbReference type="Proteomes" id="UP000216454"/>
    </source>
</evidence>
<sequence length="150" mass="17126">MAMLPTVFGDNIFDDFFADPFFRAAGVDNAQPTRAMQRNLMTTDVRESDDAYTVDMDLPGYNKDDIQVDLKNGYLNVTAKRESNDDEKDKNGKYLRRERYFGTCTRSFYVGDDIKRDDIKATYTNGILSLTVPKKNAQEVEDSHRIAIEG</sequence>
<dbReference type="Proteomes" id="UP000216454">
    <property type="component" value="Unassembled WGS sequence"/>
</dbReference>
<dbReference type="EMBL" id="MWWQ01000003">
    <property type="protein sequence ID" value="OZG53764.1"/>
    <property type="molecule type" value="Genomic_DNA"/>
</dbReference>
<keyword evidence="5" id="KW-1185">Reference proteome</keyword>
<organism evidence="4 5">
    <name type="scientific">Pseudoscardovia suis</name>
    <dbReference type="NCBI Taxonomy" id="987063"/>
    <lineage>
        <taxon>Bacteria</taxon>
        <taxon>Bacillati</taxon>
        <taxon>Actinomycetota</taxon>
        <taxon>Actinomycetes</taxon>
        <taxon>Bifidobacteriales</taxon>
        <taxon>Bifidobacteriaceae</taxon>
        <taxon>Pseudoscardovia</taxon>
    </lineage>
</organism>
<feature type="domain" description="SHSP" evidence="3">
    <location>
        <begin position="34"/>
        <end position="149"/>
    </location>
</feature>
<protein>
    <submittedName>
        <fullName evidence="4">Molecular chaperone Hsp20</fullName>
    </submittedName>
</protein>
<dbReference type="InterPro" id="IPR008978">
    <property type="entry name" value="HSP20-like_chaperone"/>
</dbReference>
<dbReference type="PANTHER" id="PTHR11527">
    <property type="entry name" value="HEAT-SHOCK PROTEIN 20 FAMILY MEMBER"/>
    <property type="match status" value="1"/>
</dbReference>
<evidence type="ECO:0000259" key="3">
    <source>
        <dbReference type="PROSITE" id="PS01031"/>
    </source>
</evidence>
<evidence type="ECO:0000256" key="2">
    <source>
        <dbReference type="RuleBase" id="RU003616"/>
    </source>
</evidence>
<accession>A0A261F3S6</accession>
<comment type="caution">
    <text evidence="4">The sequence shown here is derived from an EMBL/GenBank/DDBJ whole genome shotgun (WGS) entry which is preliminary data.</text>
</comment>
<dbReference type="Pfam" id="PF00011">
    <property type="entry name" value="HSP20"/>
    <property type="match status" value="1"/>
</dbReference>
<gene>
    <name evidence="4" type="ORF">PSSU_0160</name>
</gene>
<name>A0A261F3S6_9BIFI</name>
<dbReference type="PROSITE" id="PS01031">
    <property type="entry name" value="SHSP"/>
    <property type="match status" value="1"/>
</dbReference>